<evidence type="ECO:0000256" key="2">
    <source>
        <dbReference type="ARBA" id="ARBA00022448"/>
    </source>
</evidence>
<evidence type="ECO:0000313" key="9">
    <source>
        <dbReference type="Proteomes" id="UP001597097"/>
    </source>
</evidence>
<comment type="caution">
    <text evidence="8">The sequence shown here is derived from an EMBL/GenBank/DDBJ whole genome shotgun (WGS) entry which is preliminary data.</text>
</comment>
<dbReference type="Proteomes" id="UP001597097">
    <property type="component" value="Unassembled WGS sequence"/>
</dbReference>
<feature type="domain" description="ABC transmembrane type-1" evidence="7">
    <location>
        <begin position="91"/>
        <end position="280"/>
    </location>
</feature>
<dbReference type="RefSeq" id="WP_219531725.1">
    <property type="nucleotide sequence ID" value="NZ_JAHKRM010000012.1"/>
</dbReference>
<comment type="similarity">
    <text evidence="6">Belongs to the binding-protein-dependent transport system permease family.</text>
</comment>
<dbReference type="InterPro" id="IPR050366">
    <property type="entry name" value="BP-dependent_transpt_permease"/>
</dbReference>
<keyword evidence="2 6" id="KW-0813">Transport</keyword>
<dbReference type="EMBL" id="JBHUCM010000017">
    <property type="protein sequence ID" value="MFD1539446.1"/>
    <property type="molecule type" value="Genomic_DNA"/>
</dbReference>
<dbReference type="PANTHER" id="PTHR43386">
    <property type="entry name" value="OLIGOPEPTIDE TRANSPORT SYSTEM PERMEASE PROTEIN APPC"/>
    <property type="match status" value="1"/>
</dbReference>
<feature type="transmembrane region" description="Helical" evidence="6">
    <location>
        <begin position="129"/>
        <end position="147"/>
    </location>
</feature>
<dbReference type="InterPro" id="IPR000515">
    <property type="entry name" value="MetI-like"/>
</dbReference>
<name>A0ABW4GB26_9ACTN</name>
<feature type="transmembrane region" description="Helical" evidence="6">
    <location>
        <begin position="153"/>
        <end position="173"/>
    </location>
</feature>
<keyword evidence="4 6" id="KW-1133">Transmembrane helix</keyword>
<dbReference type="PANTHER" id="PTHR43386:SF25">
    <property type="entry name" value="PEPTIDE ABC TRANSPORTER PERMEASE PROTEIN"/>
    <property type="match status" value="1"/>
</dbReference>
<keyword evidence="9" id="KW-1185">Reference proteome</keyword>
<feature type="transmembrane region" description="Helical" evidence="6">
    <location>
        <begin position="212"/>
        <end position="237"/>
    </location>
</feature>
<keyword evidence="3 6" id="KW-0812">Transmembrane</keyword>
<dbReference type="CDD" id="cd06261">
    <property type="entry name" value="TM_PBP2"/>
    <property type="match status" value="1"/>
</dbReference>
<evidence type="ECO:0000256" key="4">
    <source>
        <dbReference type="ARBA" id="ARBA00022989"/>
    </source>
</evidence>
<feature type="transmembrane region" description="Helical" evidence="6">
    <location>
        <begin position="32"/>
        <end position="53"/>
    </location>
</feature>
<protein>
    <submittedName>
        <fullName evidence="8">ABC transporter permease</fullName>
    </submittedName>
</protein>
<evidence type="ECO:0000259" key="7">
    <source>
        <dbReference type="PROSITE" id="PS50928"/>
    </source>
</evidence>
<accession>A0ABW4GB26</accession>
<evidence type="ECO:0000256" key="5">
    <source>
        <dbReference type="ARBA" id="ARBA00023136"/>
    </source>
</evidence>
<feature type="transmembrane region" description="Helical" evidence="6">
    <location>
        <begin position="95"/>
        <end position="117"/>
    </location>
</feature>
<evidence type="ECO:0000313" key="8">
    <source>
        <dbReference type="EMBL" id="MFD1539446.1"/>
    </source>
</evidence>
<feature type="transmembrane region" description="Helical" evidence="6">
    <location>
        <begin position="260"/>
        <end position="280"/>
    </location>
</feature>
<evidence type="ECO:0000256" key="1">
    <source>
        <dbReference type="ARBA" id="ARBA00004651"/>
    </source>
</evidence>
<dbReference type="Pfam" id="PF00528">
    <property type="entry name" value="BPD_transp_1"/>
    <property type="match status" value="1"/>
</dbReference>
<gene>
    <name evidence="8" type="ORF">ACFSJ0_20490</name>
</gene>
<evidence type="ECO:0000256" key="6">
    <source>
        <dbReference type="RuleBase" id="RU363032"/>
    </source>
</evidence>
<reference evidence="9" key="1">
    <citation type="journal article" date="2019" name="Int. J. Syst. Evol. Microbiol.">
        <title>The Global Catalogue of Microorganisms (GCM) 10K type strain sequencing project: providing services to taxonomists for standard genome sequencing and annotation.</title>
        <authorList>
            <consortium name="The Broad Institute Genomics Platform"/>
            <consortium name="The Broad Institute Genome Sequencing Center for Infectious Disease"/>
            <person name="Wu L."/>
            <person name="Ma J."/>
        </authorList>
    </citation>
    <scope>NUCLEOTIDE SEQUENCE [LARGE SCALE GENOMIC DNA]</scope>
    <source>
        <strain evidence="9">CGMCC 1.15399</strain>
    </source>
</reference>
<comment type="subcellular location">
    <subcellularLocation>
        <location evidence="1 6">Cell membrane</location>
        <topology evidence="1 6">Multi-pass membrane protein</topology>
    </subcellularLocation>
</comment>
<organism evidence="8 9">
    <name type="scientific">Nonomuraea guangzhouensis</name>
    <dbReference type="NCBI Taxonomy" id="1291555"/>
    <lineage>
        <taxon>Bacteria</taxon>
        <taxon>Bacillati</taxon>
        <taxon>Actinomycetota</taxon>
        <taxon>Actinomycetes</taxon>
        <taxon>Streptosporangiales</taxon>
        <taxon>Streptosporangiaceae</taxon>
        <taxon>Nonomuraea</taxon>
    </lineage>
</organism>
<dbReference type="PROSITE" id="PS50928">
    <property type="entry name" value="ABC_TM1"/>
    <property type="match status" value="1"/>
</dbReference>
<proteinExistence type="inferred from homology"/>
<evidence type="ECO:0000256" key="3">
    <source>
        <dbReference type="ARBA" id="ARBA00022692"/>
    </source>
</evidence>
<sequence length="290" mass="30273">MTAMSTAAPTAATVASRPQRSRWSRALRFPETGAGLAIVAVLFVLGAFAPWIAPYGFDAQSSDSFAGVSASHLLGTDEFGRDVFTRVLFGIRQDVVVAGLAVPIGGSLGVALGLLCGSHRIVDAIVQRIFDVQLAFTALVLGVAVSATAVGPGMTAIVVTCVVVNVPLFGRLTRSAVQAQRSRDYVVAAEVVGASRGRVLLRHILPNALDTLIVQAALSLSTAVFIEGAMSFVGIGIRPPSPSLGSLLRTSVNFLDQNPWYALGPIIVVTALVLGFNLIADGLNRGLLRR</sequence>
<keyword evidence="5 6" id="KW-0472">Membrane</keyword>